<dbReference type="Proteomes" id="UP001176806">
    <property type="component" value="Unassembled WGS sequence"/>
</dbReference>
<name>A0ABT8WVQ0_9FLAO</name>
<evidence type="ECO:0000313" key="2">
    <source>
        <dbReference type="Proteomes" id="UP001176806"/>
    </source>
</evidence>
<dbReference type="EMBL" id="JAUOEL010000016">
    <property type="protein sequence ID" value="MDO5977242.1"/>
    <property type="molecule type" value="Genomic_DNA"/>
</dbReference>
<protein>
    <submittedName>
        <fullName evidence="1">Uncharacterized protein</fullName>
    </submittedName>
</protein>
<gene>
    <name evidence="1" type="ORF">Q4Q40_23865</name>
</gene>
<dbReference type="RefSeq" id="WP_303304571.1">
    <property type="nucleotide sequence ID" value="NZ_BAABDA010000053.1"/>
</dbReference>
<proteinExistence type="predicted"/>
<evidence type="ECO:0000313" key="1">
    <source>
        <dbReference type="EMBL" id="MDO5977242.1"/>
    </source>
</evidence>
<reference evidence="1" key="1">
    <citation type="submission" date="2023-07" db="EMBL/GenBank/DDBJ databases">
        <title>Two novel species in the genus Flavivirga.</title>
        <authorList>
            <person name="Kwon K."/>
        </authorList>
    </citation>
    <scope>NUCLEOTIDE SEQUENCE</scope>
    <source>
        <strain evidence="1">KACC 14158</strain>
    </source>
</reference>
<keyword evidence="2" id="KW-1185">Reference proteome</keyword>
<accession>A0ABT8WVQ0</accession>
<sequence>METKVKRILEIPAKKHEKEIVDENNKAKKSFLLVIDLWFFRFEYSKEVDPKEEQS</sequence>
<organism evidence="1 2">
    <name type="scientific">Flavivirga jejuensis</name>
    <dbReference type="NCBI Taxonomy" id="870487"/>
    <lineage>
        <taxon>Bacteria</taxon>
        <taxon>Pseudomonadati</taxon>
        <taxon>Bacteroidota</taxon>
        <taxon>Flavobacteriia</taxon>
        <taxon>Flavobacteriales</taxon>
        <taxon>Flavobacteriaceae</taxon>
        <taxon>Flavivirga</taxon>
    </lineage>
</organism>
<comment type="caution">
    <text evidence="1">The sequence shown here is derived from an EMBL/GenBank/DDBJ whole genome shotgun (WGS) entry which is preliminary data.</text>
</comment>